<keyword evidence="1" id="KW-0326">Glycosidase</keyword>
<dbReference type="SUPFAM" id="SSF49265">
    <property type="entry name" value="Fibronectin type III"/>
    <property type="match status" value="1"/>
</dbReference>
<sequence>MAATAATAAAGIAIGVISVGSASTTKPQQTQAESTPAAQPVHKAPPTPLTSTPKSDKGRGMVYKGLDPAPKGDRCVGVYRVTDKDLCTHGPDAPPKGVDITKNTPPVAASAQKPSSLAGDGGKAPSAAEALQGALPALDARTGRVAAAASPSGSTATTPKDGSSRVVCEGDGATGNRVQVLYVHPPGQDRYGQYAASFKQWAAETDLIYNASAQETGGERHIRYVTESDCTASVLDVEVASGSLGEFGAMNEALAAKGYDRRDRKYMIFADAQVYCGIGTFNGDERPGQDNLSNFGPSYGRTDSGCWSGSTAAHELGHNLGAVNNSAPHSSKAAHCVDEWDIMCYSDAPYYPQMQTICPDRSHDDRLDCNHDDYYNTSPAPGSYLATHWNVANNRFLIAGGGNTDPNPSPSPDPTKPPTAGPDAQVSQITADSAVVSWSKAASASGYDLMLDGKKYADVKETAIRLTRLNPGTSYRVAVAARDADGKASAAGRTASFRTLSSGDGGPTRPGTKYLLLNSLTGQAADLWGGSSNNGTVAIAYQRHGYANQQWTFEDAGSGTVRVKSVQSGKCLQLGADGKAVDGQYVAQQPCSDAAGQKWKLNASGSSYVLQPQGSSLVLGISKRWYYGGWLLELQQKNDQGYQNWTLAKAS</sequence>
<keyword evidence="2" id="KW-0119">Carbohydrate metabolism</keyword>
<dbReference type="SMART" id="SM00458">
    <property type="entry name" value="RICIN"/>
    <property type="match status" value="1"/>
</dbReference>
<evidence type="ECO:0000313" key="6">
    <source>
        <dbReference type="Proteomes" id="UP000556084"/>
    </source>
</evidence>
<dbReference type="InterPro" id="IPR003961">
    <property type="entry name" value="FN3_dom"/>
</dbReference>
<keyword evidence="1" id="KW-0378">Hydrolase</keyword>
<keyword evidence="2" id="KW-0624">Polysaccharide degradation</keyword>
<dbReference type="SUPFAM" id="SSF55486">
    <property type="entry name" value="Metalloproteases ('zincins'), catalytic domain"/>
    <property type="match status" value="1"/>
</dbReference>
<dbReference type="Proteomes" id="UP000556084">
    <property type="component" value="Unassembled WGS sequence"/>
</dbReference>
<dbReference type="SUPFAM" id="SSF50370">
    <property type="entry name" value="Ricin B-like lectins"/>
    <property type="match status" value="1"/>
</dbReference>
<dbReference type="Gene3D" id="2.80.10.50">
    <property type="match status" value="1"/>
</dbReference>
<feature type="domain" description="Fibronectin type-III" evidence="4">
    <location>
        <begin position="418"/>
        <end position="502"/>
    </location>
</feature>
<evidence type="ECO:0000256" key="3">
    <source>
        <dbReference type="SAM" id="MobiDB-lite"/>
    </source>
</evidence>
<feature type="region of interest" description="Disordered" evidence="3">
    <location>
        <begin position="21"/>
        <end position="67"/>
    </location>
</feature>
<feature type="region of interest" description="Disordered" evidence="3">
    <location>
        <begin position="145"/>
        <end position="165"/>
    </location>
</feature>
<gene>
    <name evidence="5" type="ORF">FHS39_003793</name>
</gene>
<comment type="caution">
    <text evidence="5">The sequence shown here is derived from an EMBL/GenBank/DDBJ whole genome shotgun (WGS) entry which is preliminary data.</text>
</comment>
<name>A0A7W7LQT8_9ACTN</name>
<dbReference type="PROSITE" id="PS50853">
    <property type="entry name" value="FN3"/>
    <property type="match status" value="1"/>
</dbReference>
<keyword evidence="6" id="KW-1185">Reference proteome</keyword>
<feature type="compositionally biased region" description="Low complexity" evidence="3">
    <location>
        <begin position="146"/>
        <end position="159"/>
    </location>
</feature>
<dbReference type="Gene3D" id="2.60.40.10">
    <property type="entry name" value="Immunoglobulins"/>
    <property type="match status" value="1"/>
</dbReference>
<dbReference type="PROSITE" id="PS50231">
    <property type="entry name" value="RICIN_B_LECTIN"/>
    <property type="match status" value="1"/>
</dbReference>
<dbReference type="InterPro" id="IPR013783">
    <property type="entry name" value="Ig-like_fold"/>
</dbReference>
<dbReference type="AlphaFoldDB" id="A0A7W7LQT8"/>
<dbReference type="InterPro" id="IPR035992">
    <property type="entry name" value="Ricin_B-like_lectins"/>
</dbReference>
<feature type="region of interest" description="Disordered" evidence="3">
    <location>
        <begin position="398"/>
        <end position="426"/>
    </location>
</feature>
<dbReference type="InterPro" id="IPR036116">
    <property type="entry name" value="FN3_sf"/>
</dbReference>
<dbReference type="CDD" id="cd00063">
    <property type="entry name" value="FN3"/>
    <property type="match status" value="1"/>
</dbReference>
<dbReference type="Pfam" id="PF00041">
    <property type="entry name" value="fn3"/>
    <property type="match status" value="1"/>
</dbReference>
<dbReference type="GO" id="GO:0016798">
    <property type="term" value="F:hydrolase activity, acting on glycosyl bonds"/>
    <property type="evidence" value="ECO:0007669"/>
    <property type="project" value="UniProtKB-KW"/>
</dbReference>
<dbReference type="RefSeq" id="WP_246470337.1">
    <property type="nucleotide sequence ID" value="NZ_JACHJH010000005.1"/>
</dbReference>
<evidence type="ECO:0000256" key="2">
    <source>
        <dbReference type="ARBA" id="ARBA00023326"/>
    </source>
</evidence>
<dbReference type="CDD" id="cd00161">
    <property type="entry name" value="beta-trefoil_Ricin-like"/>
    <property type="match status" value="1"/>
</dbReference>
<evidence type="ECO:0000313" key="5">
    <source>
        <dbReference type="EMBL" id="MBB4894735.1"/>
    </source>
</evidence>
<feature type="region of interest" description="Disordered" evidence="3">
    <location>
        <begin position="86"/>
        <end position="128"/>
    </location>
</feature>
<feature type="compositionally biased region" description="Polar residues" evidence="3">
    <location>
        <begin position="24"/>
        <end position="37"/>
    </location>
</feature>
<dbReference type="Pfam" id="PF14200">
    <property type="entry name" value="RicinB_lectin_2"/>
    <property type="match status" value="1"/>
</dbReference>
<dbReference type="GO" id="GO:0000272">
    <property type="term" value="P:polysaccharide catabolic process"/>
    <property type="evidence" value="ECO:0007669"/>
    <property type="project" value="UniProtKB-KW"/>
</dbReference>
<evidence type="ECO:0000259" key="4">
    <source>
        <dbReference type="PROSITE" id="PS50853"/>
    </source>
</evidence>
<protein>
    <recommendedName>
        <fullName evidence="4">Fibronectin type-III domain-containing protein</fullName>
    </recommendedName>
</protein>
<dbReference type="SMART" id="SM00060">
    <property type="entry name" value="FN3"/>
    <property type="match status" value="1"/>
</dbReference>
<accession>A0A7W7LQT8</accession>
<dbReference type="EMBL" id="JACHJH010000005">
    <property type="protein sequence ID" value="MBB4894735.1"/>
    <property type="molecule type" value="Genomic_DNA"/>
</dbReference>
<organism evidence="5 6">
    <name type="scientific">Streptomyces olivoverticillatus</name>
    <dbReference type="NCBI Taxonomy" id="66427"/>
    <lineage>
        <taxon>Bacteria</taxon>
        <taxon>Bacillati</taxon>
        <taxon>Actinomycetota</taxon>
        <taxon>Actinomycetes</taxon>
        <taxon>Kitasatosporales</taxon>
        <taxon>Streptomycetaceae</taxon>
        <taxon>Streptomyces</taxon>
    </lineage>
</organism>
<reference evidence="5 6" key="1">
    <citation type="submission" date="2020-08" db="EMBL/GenBank/DDBJ databases">
        <title>Genomic Encyclopedia of Type Strains, Phase III (KMG-III): the genomes of soil and plant-associated and newly described type strains.</title>
        <authorList>
            <person name="Whitman W."/>
        </authorList>
    </citation>
    <scope>NUCLEOTIDE SEQUENCE [LARGE SCALE GENOMIC DNA]</scope>
    <source>
        <strain evidence="5 6">CECT 3266</strain>
    </source>
</reference>
<proteinExistence type="predicted"/>
<feature type="compositionally biased region" description="Pro residues" evidence="3">
    <location>
        <begin position="407"/>
        <end position="420"/>
    </location>
</feature>
<dbReference type="InterPro" id="IPR000772">
    <property type="entry name" value="Ricin_B_lectin"/>
</dbReference>
<evidence type="ECO:0000256" key="1">
    <source>
        <dbReference type="ARBA" id="ARBA00023295"/>
    </source>
</evidence>